<dbReference type="GO" id="GO:0004674">
    <property type="term" value="F:protein serine/threonine kinase activity"/>
    <property type="evidence" value="ECO:0007669"/>
    <property type="project" value="UniProtKB-KW"/>
</dbReference>
<name>A0A124HBR0_9ACTN</name>
<dbReference type="AlphaFoldDB" id="A0A124HBR0"/>
<comment type="caution">
    <text evidence="4">The sequence shown here is derived from an EMBL/GenBank/DDBJ whole genome shotgun (WGS) entry which is preliminary data.</text>
</comment>
<dbReference type="EMBL" id="LMWL01000066">
    <property type="protein sequence ID" value="KUM92058.1"/>
    <property type="molecule type" value="Genomic_DNA"/>
</dbReference>
<evidence type="ECO:0000313" key="5">
    <source>
        <dbReference type="Proteomes" id="UP000054241"/>
    </source>
</evidence>
<keyword evidence="1" id="KW-0723">Serine/threonine-protein kinase</keyword>
<keyword evidence="1" id="KW-0418">Kinase</keyword>
<organism evidence="4 5">
    <name type="scientific">Streptomyces cellostaticus</name>
    <dbReference type="NCBI Taxonomy" id="67285"/>
    <lineage>
        <taxon>Bacteria</taxon>
        <taxon>Bacillati</taxon>
        <taxon>Actinomycetota</taxon>
        <taxon>Actinomycetes</taxon>
        <taxon>Kitasatosporales</taxon>
        <taxon>Streptomycetaceae</taxon>
        <taxon>Streptomyces</taxon>
    </lineage>
</organism>
<dbReference type="PANTHER" id="PTHR35526">
    <property type="entry name" value="ANTI-SIGMA-F FACTOR RSBW-RELATED"/>
    <property type="match status" value="1"/>
</dbReference>
<keyword evidence="1" id="KW-0808">Transferase</keyword>
<gene>
    <name evidence="4" type="ORF">AQI88_34315</name>
</gene>
<dbReference type="Proteomes" id="UP000054241">
    <property type="component" value="Unassembled WGS sequence"/>
</dbReference>
<dbReference type="RefSeq" id="WP_067006992.1">
    <property type="nucleotide sequence ID" value="NZ_BNDU01000006.1"/>
</dbReference>
<evidence type="ECO:0000313" key="4">
    <source>
        <dbReference type="EMBL" id="KUM92058.1"/>
    </source>
</evidence>
<reference evidence="4 5" key="1">
    <citation type="submission" date="2015-10" db="EMBL/GenBank/DDBJ databases">
        <title>Draft genome sequence of Streptomyces cellostaticus DSM 40189, type strain for the species Streptomyces cellostaticus.</title>
        <authorList>
            <person name="Ruckert C."/>
            <person name="Winkler A."/>
            <person name="Kalinowski J."/>
            <person name="Kampfer P."/>
            <person name="Glaeser S."/>
        </authorList>
    </citation>
    <scope>NUCLEOTIDE SEQUENCE [LARGE SCALE GENOMIC DNA]</scope>
    <source>
        <strain evidence="4 5">DSM 40189</strain>
    </source>
</reference>
<keyword evidence="5" id="KW-1185">Reference proteome</keyword>
<accession>A0A124HBR0</accession>
<dbReference type="InterPro" id="IPR050267">
    <property type="entry name" value="Anti-sigma-factor_SerPK"/>
</dbReference>
<dbReference type="CDD" id="cd16936">
    <property type="entry name" value="HATPase_RsbW-like"/>
    <property type="match status" value="1"/>
</dbReference>
<dbReference type="SUPFAM" id="SSF55874">
    <property type="entry name" value="ATPase domain of HSP90 chaperone/DNA topoisomerase II/histidine kinase"/>
    <property type="match status" value="1"/>
</dbReference>
<sequence>METRQSKRTANAPTVGAPHGSMHDPCSGHFRALTIYAEDPDCVKAARDMVGNYLNTWSLGYVVDDAKLVVSELVGNVVHHAVPDERLAMPGAKRRIDVWLMNWPGLLGIGVSDEDSNPPDLPAGEFLSPDLAGDFVEALVPDRGRGLLIVQRLADAVWWSPGLKGAGKSVWCRFDLDRVRAEGFESSA</sequence>
<feature type="region of interest" description="Disordered" evidence="2">
    <location>
        <begin position="1"/>
        <end position="23"/>
    </location>
</feature>
<dbReference type="InterPro" id="IPR036890">
    <property type="entry name" value="HATPase_C_sf"/>
</dbReference>
<protein>
    <recommendedName>
        <fullName evidence="3">Histidine kinase/HSP90-like ATPase domain-containing protein</fullName>
    </recommendedName>
</protein>
<dbReference type="Pfam" id="PF13581">
    <property type="entry name" value="HATPase_c_2"/>
    <property type="match status" value="1"/>
</dbReference>
<dbReference type="InterPro" id="IPR003594">
    <property type="entry name" value="HATPase_dom"/>
</dbReference>
<dbReference type="STRING" id="67285.AQI88_34315"/>
<evidence type="ECO:0000256" key="2">
    <source>
        <dbReference type="SAM" id="MobiDB-lite"/>
    </source>
</evidence>
<dbReference type="PANTHER" id="PTHR35526:SF3">
    <property type="entry name" value="ANTI-SIGMA-F FACTOR RSBW"/>
    <property type="match status" value="1"/>
</dbReference>
<dbReference type="Gene3D" id="3.30.565.10">
    <property type="entry name" value="Histidine kinase-like ATPase, C-terminal domain"/>
    <property type="match status" value="1"/>
</dbReference>
<evidence type="ECO:0000256" key="1">
    <source>
        <dbReference type="ARBA" id="ARBA00022527"/>
    </source>
</evidence>
<proteinExistence type="predicted"/>
<feature type="domain" description="Histidine kinase/HSP90-like ATPase" evidence="3">
    <location>
        <begin position="38"/>
        <end position="171"/>
    </location>
</feature>
<evidence type="ECO:0000259" key="3">
    <source>
        <dbReference type="Pfam" id="PF13581"/>
    </source>
</evidence>